<dbReference type="EMBL" id="GL433841">
    <property type="protein sequence ID" value="EFN56750.1"/>
    <property type="molecule type" value="Genomic_DNA"/>
</dbReference>
<comment type="cofactor">
    <cofactor evidence="1">
        <name>[4Fe-4S] cluster</name>
        <dbReference type="ChEBI" id="CHEBI:49883"/>
    </cofactor>
</comment>
<sequence>QITVSTVGLIPEMRRFSRESRAVMAVSLHATTDEVRDWIVPVNRREGLQALIECMEELFPKSSAAPRHGHHVLIEYIMLRGVNDSDDDARRLVQLTQSIRCKINLIVFNPHAGTSFQPSTPERVYAFRSILIQARRPQQHTHSLTATHTQPHCHVATVRDSRGDDQMAACGQLGSPELGSSRPPPLLAPPERLLGAVAAADLAA</sequence>
<dbReference type="InterPro" id="IPR040072">
    <property type="entry name" value="Methyltransferase_A"/>
</dbReference>
<keyword evidence="4" id="KW-0479">Metal-binding</keyword>
<reference evidence="9 10" key="1">
    <citation type="journal article" date="2010" name="Plant Cell">
        <title>The Chlorella variabilis NC64A genome reveals adaptation to photosymbiosis, coevolution with viruses, and cryptic sex.</title>
        <authorList>
            <person name="Blanc G."/>
            <person name="Duncan G."/>
            <person name="Agarkova I."/>
            <person name="Borodovsky M."/>
            <person name="Gurnon J."/>
            <person name="Kuo A."/>
            <person name="Lindquist E."/>
            <person name="Lucas S."/>
            <person name="Pangilinan J."/>
            <person name="Polle J."/>
            <person name="Salamov A."/>
            <person name="Terry A."/>
            <person name="Yamada T."/>
            <person name="Dunigan D.D."/>
            <person name="Grigoriev I.V."/>
            <person name="Claverie J.M."/>
            <person name="Van Etten J.L."/>
        </authorList>
    </citation>
    <scope>NUCLEOTIDE SEQUENCE [LARGE SCALE GENOMIC DNA]</scope>
    <source>
        <strain evidence="9 10">NC64A</strain>
    </source>
</reference>
<dbReference type="Gene3D" id="3.20.20.70">
    <property type="entry name" value="Aldolase class I"/>
    <property type="match status" value="1"/>
</dbReference>
<keyword evidence="2" id="KW-0004">4Fe-4S</keyword>
<keyword evidence="6" id="KW-0411">Iron-sulfur</keyword>
<dbReference type="GO" id="GO:0030488">
    <property type="term" value="P:tRNA methylation"/>
    <property type="evidence" value="ECO:0007669"/>
    <property type="project" value="TreeGrafter"/>
</dbReference>
<accession>E1ZC50</accession>
<protein>
    <recommendedName>
        <fullName evidence="8">Radical SAM core domain-containing protein</fullName>
    </recommendedName>
</protein>
<feature type="region of interest" description="Disordered" evidence="7">
    <location>
        <begin position="169"/>
        <end position="189"/>
    </location>
</feature>
<dbReference type="eggNOG" id="ENOG502QV91">
    <property type="taxonomic scope" value="Eukaryota"/>
</dbReference>
<dbReference type="Proteomes" id="UP000008141">
    <property type="component" value="Unassembled WGS sequence"/>
</dbReference>
<dbReference type="GeneID" id="17356189"/>
<dbReference type="AlphaFoldDB" id="E1ZC50"/>
<feature type="non-terminal residue" evidence="9">
    <location>
        <position position="1"/>
    </location>
</feature>
<gene>
    <name evidence="9" type="ORF">CHLNCDRAFT_22096</name>
</gene>
<dbReference type="SUPFAM" id="SSF102114">
    <property type="entry name" value="Radical SAM enzymes"/>
    <property type="match status" value="1"/>
</dbReference>
<dbReference type="GO" id="GO:0003824">
    <property type="term" value="F:catalytic activity"/>
    <property type="evidence" value="ECO:0007669"/>
    <property type="project" value="InterPro"/>
</dbReference>
<evidence type="ECO:0000256" key="2">
    <source>
        <dbReference type="ARBA" id="ARBA00022485"/>
    </source>
</evidence>
<evidence type="ECO:0000256" key="7">
    <source>
        <dbReference type="SAM" id="MobiDB-lite"/>
    </source>
</evidence>
<dbReference type="GO" id="GO:0046872">
    <property type="term" value="F:metal ion binding"/>
    <property type="evidence" value="ECO:0007669"/>
    <property type="project" value="UniProtKB-KW"/>
</dbReference>
<evidence type="ECO:0000256" key="3">
    <source>
        <dbReference type="ARBA" id="ARBA00022691"/>
    </source>
</evidence>
<dbReference type="OrthoDB" id="538249at2759"/>
<dbReference type="STRING" id="554065.E1ZC50"/>
<dbReference type="PROSITE" id="PS51918">
    <property type="entry name" value="RADICAL_SAM"/>
    <property type="match status" value="1"/>
</dbReference>
<organism evidence="10">
    <name type="scientific">Chlorella variabilis</name>
    <name type="common">Green alga</name>
    <dbReference type="NCBI Taxonomy" id="554065"/>
    <lineage>
        <taxon>Eukaryota</taxon>
        <taxon>Viridiplantae</taxon>
        <taxon>Chlorophyta</taxon>
        <taxon>core chlorophytes</taxon>
        <taxon>Trebouxiophyceae</taxon>
        <taxon>Chlorellales</taxon>
        <taxon>Chlorellaceae</taxon>
        <taxon>Chlorella clade</taxon>
        <taxon>Chlorella</taxon>
    </lineage>
</organism>
<keyword evidence="3" id="KW-0949">S-adenosyl-L-methionine</keyword>
<dbReference type="PANTHER" id="PTHR30544:SF9">
    <property type="entry name" value="RADICAL SAM SUPERFAMILY PROTEIN"/>
    <property type="match status" value="1"/>
</dbReference>
<dbReference type="InterPro" id="IPR007197">
    <property type="entry name" value="rSAM"/>
</dbReference>
<evidence type="ECO:0000256" key="5">
    <source>
        <dbReference type="ARBA" id="ARBA00023004"/>
    </source>
</evidence>
<evidence type="ECO:0000313" key="9">
    <source>
        <dbReference type="EMBL" id="EFN56750.1"/>
    </source>
</evidence>
<evidence type="ECO:0000256" key="1">
    <source>
        <dbReference type="ARBA" id="ARBA00001966"/>
    </source>
</evidence>
<dbReference type="KEGG" id="cvr:CHLNCDRAFT_22096"/>
<evidence type="ECO:0000256" key="6">
    <source>
        <dbReference type="ARBA" id="ARBA00023014"/>
    </source>
</evidence>
<proteinExistence type="predicted"/>
<feature type="domain" description="Radical SAM core" evidence="8">
    <location>
        <begin position="1"/>
        <end position="147"/>
    </location>
</feature>
<evidence type="ECO:0000256" key="4">
    <source>
        <dbReference type="ARBA" id="ARBA00022723"/>
    </source>
</evidence>
<keyword evidence="10" id="KW-1185">Reference proteome</keyword>
<dbReference type="PANTHER" id="PTHR30544">
    <property type="entry name" value="23S RRNA METHYLTRANSFERASE"/>
    <property type="match status" value="1"/>
</dbReference>
<dbReference type="GO" id="GO:0051539">
    <property type="term" value="F:4 iron, 4 sulfur cluster binding"/>
    <property type="evidence" value="ECO:0007669"/>
    <property type="project" value="UniProtKB-KW"/>
</dbReference>
<dbReference type="InParanoid" id="E1ZC50"/>
<dbReference type="RefSeq" id="XP_005848852.1">
    <property type="nucleotide sequence ID" value="XM_005848790.1"/>
</dbReference>
<keyword evidence="5" id="KW-0408">Iron</keyword>
<evidence type="ECO:0000313" key="10">
    <source>
        <dbReference type="Proteomes" id="UP000008141"/>
    </source>
</evidence>
<dbReference type="InterPro" id="IPR013785">
    <property type="entry name" value="Aldolase_TIM"/>
</dbReference>
<dbReference type="GO" id="GO:0070475">
    <property type="term" value="P:rRNA base methylation"/>
    <property type="evidence" value="ECO:0007669"/>
    <property type="project" value="TreeGrafter"/>
</dbReference>
<evidence type="ECO:0000259" key="8">
    <source>
        <dbReference type="PROSITE" id="PS51918"/>
    </source>
</evidence>
<dbReference type="InterPro" id="IPR058240">
    <property type="entry name" value="rSAM_sf"/>
</dbReference>
<name>E1ZC50_CHLVA</name>